<evidence type="ECO:0000256" key="1">
    <source>
        <dbReference type="SAM" id="MobiDB-lite"/>
    </source>
</evidence>
<organism evidence="2 3">
    <name type="scientific">Polyplax serrata</name>
    <name type="common">Common mouse louse</name>
    <dbReference type="NCBI Taxonomy" id="468196"/>
    <lineage>
        <taxon>Eukaryota</taxon>
        <taxon>Metazoa</taxon>
        <taxon>Ecdysozoa</taxon>
        <taxon>Arthropoda</taxon>
        <taxon>Hexapoda</taxon>
        <taxon>Insecta</taxon>
        <taxon>Pterygota</taxon>
        <taxon>Neoptera</taxon>
        <taxon>Paraneoptera</taxon>
        <taxon>Psocodea</taxon>
        <taxon>Troctomorpha</taxon>
        <taxon>Phthiraptera</taxon>
        <taxon>Anoplura</taxon>
        <taxon>Polyplacidae</taxon>
        <taxon>Polyplax</taxon>
    </lineage>
</organism>
<feature type="region of interest" description="Disordered" evidence="1">
    <location>
        <begin position="41"/>
        <end position="65"/>
    </location>
</feature>
<dbReference type="Proteomes" id="UP001372834">
    <property type="component" value="Unassembled WGS sequence"/>
</dbReference>
<name>A0AAN8NUU4_POLSC</name>
<comment type="caution">
    <text evidence="2">The sequence shown here is derived from an EMBL/GenBank/DDBJ whole genome shotgun (WGS) entry which is preliminary data.</text>
</comment>
<reference evidence="2 3" key="1">
    <citation type="submission" date="2023-10" db="EMBL/GenBank/DDBJ databases">
        <title>Genomes of two closely related lineages of the louse Polyplax serrata with different host specificities.</title>
        <authorList>
            <person name="Martinu J."/>
            <person name="Tarabai H."/>
            <person name="Stefka J."/>
            <person name="Hypsa V."/>
        </authorList>
    </citation>
    <scope>NUCLEOTIDE SEQUENCE [LARGE SCALE GENOMIC DNA]</scope>
    <source>
        <strain evidence="2">HR10_N</strain>
    </source>
</reference>
<gene>
    <name evidence="2" type="ORF">RUM43_008753</name>
</gene>
<sequence>MMLTKKFHDSHLEFVTNSRVINTCSITQGIGIKFPRSMGGEGVPPCRGVSSMRNGRRTKKSNQMHDIKLTIKCRRDRRKIDTNKSKTLSRRQSDVINICQLVDEDSSFHFVEKLKT</sequence>
<dbReference type="AlphaFoldDB" id="A0AAN8NUU4"/>
<evidence type="ECO:0000313" key="2">
    <source>
        <dbReference type="EMBL" id="KAK6622902.1"/>
    </source>
</evidence>
<accession>A0AAN8NUU4</accession>
<proteinExistence type="predicted"/>
<dbReference type="EMBL" id="JAWJWE010000038">
    <property type="protein sequence ID" value="KAK6622902.1"/>
    <property type="molecule type" value="Genomic_DNA"/>
</dbReference>
<evidence type="ECO:0000313" key="3">
    <source>
        <dbReference type="Proteomes" id="UP001372834"/>
    </source>
</evidence>
<protein>
    <submittedName>
        <fullName evidence="2">Uncharacterized protein</fullName>
    </submittedName>
</protein>